<evidence type="ECO:0000256" key="1">
    <source>
        <dbReference type="ARBA" id="ARBA00009928"/>
    </source>
</evidence>
<dbReference type="Proteomes" id="UP000007364">
    <property type="component" value="Unassembled WGS sequence"/>
</dbReference>
<dbReference type="InterPro" id="IPR026444">
    <property type="entry name" value="Secre_tail"/>
</dbReference>
<keyword evidence="2" id="KW-0479">Metal-binding</keyword>
<sequence>MNFRAFKTQVLCLLMLAYSQVDAQSIRKDYREMTDYEKTELVNAFYTVRSTTPDRITDMANFHMDFFNYDNINPNVLDIHFNLPDEPEKEIFLAWHRQFVFEMEQVMQELNPRISIPYWDSSQDQSPNSQLWDVDFMGSFNSNWGLGRRLGLYNDLPSPSSVSNLMLETDFFEFSDLFERQPPHSGAHRWVSGAMITSASPRDPVFYLHHAFIDKIWHDWEELHHTSFYLRNDMIRYDGTYVFAGETLPVVDPNDILDTRALGVFYAENQLAELNNYIVSNTYNDQEYFYYQYTIQAGSNFIAATGSNAVLESVNQVVLQPGFLAQSGADVLITIDEQSSSELLARSSKTSTKREVNHFDQVDLEQVWLWSEGDVDPDDAVVVIKTFPNPFDNHITIKLDKKRDCVIEIYNMVGALIKQEVFEFTDTLEVKNLYGLAPGTYVVKVVDSQGKTLVVKKVIKM</sequence>
<keyword evidence="4" id="KW-0186">Copper</keyword>
<feature type="domain" description="Tyrosinase copper-binding" evidence="6">
    <location>
        <begin position="203"/>
        <end position="214"/>
    </location>
</feature>
<comment type="similarity">
    <text evidence="1">Belongs to the tyrosinase family.</text>
</comment>
<evidence type="ECO:0000256" key="3">
    <source>
        <dbReference type="ARBA" id="ARBA00022729"/>
    </source>
</evidence>
<evidence type="ECO:0000256" key="4">
    <source>
        <dbReference type="ARBA" id="ARBA00023008"/>
    </source>
</evidence>
<keyword evidence="8" id="KW-1185">Reference proteome</keyword>
<evidence type="ECO:0000259" key="6">
    <source>
        <dbReference type="PROSITE" id="PS00498"/>
    </source>
</evidence>
<dbReference type="NCBIfam" id="TIGR04183">
    <property type="entry name" value="Por_Secre_tail"/>
    <property type="match status" value="1"/>
</dbReference>
<keyword evidence="3 5" id="KW-0732">Signal</keyword>
<dbReference type="PANTHER" id="PTHR11474">
    <property type="entry name" value="TYROSINASE FAMILY MEMBER"/>
    <property type="match status" value="1"/>
</dbReference>
<feature type="chain" id="PRO_5003866570" evidence="5">
    <location>
        <begin position="24"/>
        <end position="461"/>
    </location>
</feature>
<protein>
    <submittedName>
        <fullName evidence="7">Tyrosinase</fullName>
    </submittedName>
</protein>
<dbReference type="Gene3D" id="1.10.1280.10">
    <property type="entry name" value="Di-copper center containing domain from catechol oxidase"/>
    <property type="match status" value="2"/>
</dbReference>
<organism evidence="7 8">
    <name type="scientific">Galbibacter marinus</name>
    <dbReference type="NCBI Taxonomy" id="555500"/>
    <lineage>
        <taxon>Bacteria</taxon>
        <taxon>Pseudomonadati</taxon>
        <taxon>Bacteroidota</taxon>
        <taxon>Flavobacteriia</taxon>
        <taxon>Flavobacteriales</taxon>
        <taxon>Flavobacteriaceae</taxon>
        <taxon>Galbibacter</taxon>
    </lineage>
</organism>
<dbReference type="EMBL" id="AMSG01000013">
    <property type="protein sequence ID" value="EKF54894.1"/>
    <property type="molecule type" value="Genomic_DNA"/>
</dbReference>
<dbReference type="RefSeq" id="WP_008991843.1">
    <property type="nucleotide sequence ID" value="NZ_AMSG01000013.1"/>
</dbReference>
<dbReference type="PANTHER" id="PTHR11474:SF126">
    <property type="entry name" value="TYROSINASE-LIKE PROTEIN TYR-1-RELATED"/>
    <property type="match status" value="1"/>
</dbReference>
<accession>K2PTI3</accession>
<dbReference type="InterPro" id="IPR050316">
    <property type="entry name" value="Tyrosinase/Hemocyanin"/>
</dbReference>
<evidence type="ECO:0000256" key="5">
    <source>
        <dbReference type="SAM" id="SignalP"/>
    </source>
</evidence>
<dbReference type="AlphaFoldDB" id="K2PTI3"/>
<dbReference type="Pfam" id="PF00264">
    <property type="entry name" value="Tyrosinase"/>
    <property type="match status" value="2"/>
</dbReference>
<gene>
    <name evidence="7" type="ORF">I215_10003</name>
</gene>
<evidence type="ECO:0000313" key="8">
    <source>
        <dbReference type="Proteomes" id="UP000007364"/>
    </source>
</evidence>
<dbReference type="InterPro" id="IPR008922">
    <property type="entry name" value="Di-copper_centre_dom_sf"/>
</dbReference>
<dbReference type="PROSITE" id="PS00498">
    <property type="entry name" value="TYROSINASE_2"/>
    <property type="match status" value="1"/>
</dbReference>
<dbReference type="eggNOG" id="COG2304">
    <property type="taxonomic scope" value="Bacteria"/>
</dbReference>
<name>K2PTI3_9FLAO</name>
<dbReference type="GO" id="GO:0046872">
    <property type="term" value="F:metal ion binding"/>
    <property type="evidence" value="ECO:0007669"/>
    <property type="project" value="UniProtKB-KW"/>
</dbReference>
<dbReference type="STRING" id="555500.I215_10003"/>
<reference evidence="7 8" key="1">
    <citation type="journal article" date="2012" name="J. Bacteriol.">
        <title>Genome Sequence of Galbibacter marinum Type Strain ck-I2-15.</title>
        <authorList>
            <person name="Lai Q."/>
            <person name="Li C."/>
            <person name="Shao Z."/>
        </authorList>
    </citation>
    <scope>NUCLEOTIDE SEQUENCE [LARGE SCALE GENOMIC DNA]</scope>
    <source>
        <strain evidence="8">ck-I2-15</strain>
    </source>
</reference>
<proteinExistence type="inferred from homology"/>
<dbReference type="InterPro" id="IPR002227">
    <property type="entry name" value="Tyrosinase_Cu-bd"/>
</dbReference>
<evidence type="ECO:0000256" key="2">
    <source>
        <dbReference type="ARBA" id="ARBA00022723"/>
    </source>
</evidence>
<dbReference type="SUPFAM" id="SSF48056">
    <property type="entry name" value="Di-copper centre-containing domain"/>
    <property type="match status" value="1"/>
</dbReference>
<comment type="caution">
    <text evidence="7">The sequence shown here is derived from an EMBL/GenBank/DDBJ whole genome shotgun (WGS) entry which is preliminary data.</text>
</comment>
<evidence type="ECO:0000313" key="7">
    <source>
        <dbReference type="EMBL" id="EKF54894.1"/>
    </source>
</evidence>
<feature type="signal peptide" evidence="5">
    <location>
        <begin position="1"/>
        <end position="23"/>
    </location>
</feature>
<dbReference type="GO" id="GO:0016491">
    <property type="term" value="F:oxidoreductase activity"/>
    <property type="evidence" value="ECO:0007669"/>
    <property type="project" value="InterPro"/>
</dbReference>
<dbReference type="OrthoDB" id="2874181at2"/>
<dbReference type="Pfam" id="PF18962">
    <property type="entry name" value="Por_Secre_tail"/>
    <property type="match status" value="1"/>
</dbReference>